<protein>
    <recommendedName>
        <fullName evidence="1">Restriction system protein Mrr-like N-terminal domain-containing protein</fullName>
    </recommendedName>
</protein>
<accession>A0ABP9QQD8</accession>
<evidence type="ECO:0000313" key="2">
    <source>
        <dbReference type="EMBL" id="GAA5165636.1"/>
    </source>
</evidence>
<dbReference type="InterPro" id="IPR025745">
    <property type="entry name" value="Mrr-like_N_dom"/>
</dbReference>
<name>A0ABP9QQD8_9PSEU</name>
<dbReference type="EMBL" id="BAABJP010000031">
    <property type="protein sequence ID" value="GAA5165636.1"/>
    <property type="molecule type" value="Genomic_DNA"/>
</dbReference>
<proteinExistence type="predicted"/>
<keyword evidence="3" id="KW-1185">Reference proteome</keyword>
<evidence type="ECO:0000313" key="3">
    <source>
        <dbReference type="Proteomes" id="UP001428817"/>
    </source>
</evidence>
<reference evidence="3" key="1">
    <citation type="journal article" date="2019" name="Int. J. Syst. Evol. Microbiol.">
        <title>The Global Catalogue of Microorganisms (GCM) 10K type strain sequencing project: providing services to taxonomists for standard genome sequencing and annotation.</title>
        <authorList>
            <consortium name="The Broad Institute Genomics Platform"/>
            <consortium name="The Broad Institute Genome Sequencing Center for Infectious Disease"/>
            <person name="Wu L."/>
            <person name="Ma J."/>
        </authorList>
    </citation>
    <scope>NUCLEOTIDE SEQUENCE [LARGE SCALE GENOMIC DNA]</scope>
    <source>
        <strain evidence="3">JCM 18303</strain>
    </source>
</reference>
<comment type="caution">
    <text evidence="2">The sequence shown here is derived from an EMBL/GenBank/DDBJ whole genome shotgun (WGS) entry which is preliminary data.</text>
</comment>
<evidence type="ECO:0000259" key="1">
    <source>
        <dbReference type="Pfam" id="PF14338"/>
    </source>
</evidence>
<gene>
    <name evidence="2" type="ORF">GCM10023321_55890</name>
</gene>
<organism evidence="2 3">
    <name type="scientific">Pseudonocardia eucalypti</name>
    <dbReference type="NCBI Taxonomy" id="648755"/>
    <lineage>
        <taxon>Bacteria</taxon>
        <taxon>Bacillati</taxon>
        <taxon>Actinomycetota</taxon>
        <taxon>Actinomycetes</taxon>
        <taxon>Pseudonocardiales</taxon>
        <taxon>Pseudonocardiaceae</taxon>
        <taxon>Pseudonocardia</taxon>
    </lineage>
</organism>
<feature type="domain" description="Restriction system protein Mrr-like N-terminal" evidence="1">
    <location>
        <begin position="4"/>
        <end position="87"/>
    </location>
</feature>
<dbReference type="Proteomes" id="UP001428817">
    <property type="component" value="Unassembled WGS sequence"/>
</dbReference>
<sequence>MPSFQDLMLPLLIHSADGVVHSWRRLRDECAEDFGLTDNQLGDRIPSGGTRFDSRINFALAHLVQAGLLSRPKRGYLRITPRGREVIDRDLHRVDINLLREFEEYREFQAKLQARTPPPPPRW</sequence>
<dbReference type="RefSeq" id="WP_185064988.1">
    <property type="nucleotide sequence ID" value="NZ_BAABJP010000031.1"/>
</dbReference>
<dbReference type="Pfam" id="PF14338">
    <property type="entry name" value="Mrr_N"/>
    <property type="match status" value="1"/>
</dbReference>